<keyword evidence="2" id="KW-0378">Hydrolase</keyword>
<dbReference type="SUPFAM" id="SSF56281">
    <property type="entry name" value="Metallo-hydrolase/oxidoreductase"/>
    <property type="match status" value="1"/>
</dbReference>
<keyword evidence="5" id="KW-1185">Reference proteome</keyword>
<proteinExistence type="predicted"/>
<evidence type="ECO:0000313" key="5">
    <source>
        <dbReference type="Proteomes" id="UP000294641"/>
    </source>
</evidence>
<feature type="domain" description="Metallo-beta-lactamase" evidence="1">
    <location>
        <begin position="15"/>
        <end position="227"/>
    </location>
</feature>
<evidence type="ECO:0000313" key="2">
    <source>
        <dbReference type="EMBL" id="STX09669.1"/>
    </source>
</evidence>
<dbReference type="GO" id="GO:0016787">
    <property type="term" value="F:hydrolase activity"/>
    <property type="evidence" value="ECO:0007669"/>
    <property type="project" value="UniProtKB-KW"/>
</dbReference>
<dbReference type="EMBL" id="UGNP01000001">
    <property type="protein sequence ID" value="STX09669.1"/>
    <property type="molecule type" value="Genomic_DNA"/>
</dbReference>
<dbReference type="OrthoDB" id="2971563at2"/>
<evidence type="ECO:0000259" key="1">
    <source>
        <dbReference type="SMART" id="SM00849"/>
    </source>
</evidence>
<sequence>MITRIETPTPFAVGSVNCHLIKQDALSIVDVGTKTPEALEAIEFGLKENGYTFNDIEQVILTHHHPDHIGWTDAFPNAQILGHVYNDAWLRRDPTFIDSHYDFYMKNLIEEGVPEKYRGWPKRMTRRPDMMGTRPLNTILKEGDAIPGHPGLVAIETLGHAQSHLAYWHEESGQLLGGDLLIAKTVSNPLIEPPLVPNEERAKSLLQYNASLKKVLDLPVQVVHSGHGDAIYNAHELIEERLATQHRRAMKVLQSIAASGPFSVFEISQMIFPKKYESELGLTLSHTIGQLDYLVSLGHVTETMGKEGILMYAAK</sequence>
<dbReference type="InterPro" id="IPR050662">
    <property type="entry name" value="Sec-metab_biosynth-thioest"/>
</dbReference>
<gene>
    <name evidence="3" type="ORF">DFR61_1596</name>
    <name evidence="2" type="ORF">NCTC10597_01362</name>
</gene>
<dbReference type="Proteomes" id="UP000254330">
    <property type="component" value="Unassembled WGS sequence"/>
</dbReference>
<dbReference type="PANTHER" id="PTHR23131:SF4">
    <property type="entry name" value="METALLO-BETA-LACTAMASE SUPERFAMILY POTEIN"/>
    <property type="match status" value="1"/>
</dbReference>
<dbReference type="Proteomes" id="UP000294641">
    <property type="component" value="Unassembled WGS sequence"/>
</dbReference>
<accession>A0A2U3A9G9</accession>
<dbReference type="Pfam" id="PF00753">
    <property type="entry name" value="Lactamase_B"/>
    <property type="match status" value="1"/>
</dbReference>
<evidence type="ECO:0000313" key="3">
    <source>
        <dbReference type="EMBL" id="TDR32946.1"/>
    </source>
</evidence>
<reference evidence="3 5" key="2">
    <citation type="submission" date="2019-03" db="EMBL/GenBank/DDBJ databases">
        <title>Genomic Encyclopedia of Type Strains, Phase IV (KMG-IV): sequencing the most valuable type-strain genomes for metagenomic binning, comparative biology and taxonomic classification.</title>
        <authorList>
            <person name="Goeker M."/>
        </authorList>
    </citation>
    <scope>NUCLEOTIDE SEQUENCE [LARGE SCALE GENOMIC DNA]</scope>
    <source>
        <strain evidence="3 5">DSM 20580</strain>
    </source>
</reference>
<dbReference type="InterPro" id="IPR001279">
    <property type="entry name" value="Metallo-B-lactamas"/>
</dbReference>
<dbReference type="RefSeq" id="WP_109350827.1">
    <property type="nucleotide sequence ID" value="NZ_BJUE01000066.1"/>
</dbReference>
<reference evidence="2 4" key="1">
    <citation type="submission" date="2018-06" db="EMBL/GenBank/DDBJ databases">
        <authorList>
            <consortium name="Pathogen Informatics"/>
            <person name="Doyle S."/>
        </authorList>
    </citation>
    <scope>NUCLEOTIDE SEQUENCE [LARGE SCALE GENOMIC DNA]</scope>
    <source>
        <strain evidence="2 4">NCTC10597</strain>
    </source>
</reference>
<dbReference type="AlphaFoldDB" id="A0A2U3A9G9"/>
<evidence type="ECO:0000313" key="4">
    <source>
        <dbReference type="Proteomes" id="UP000254330"/>
    </source>
</evidence>
<name>A0A2U3A9G9_9BACL</name>
<protein>
    <submittedName>
        <fullName evidence="3">Glyoxylase-like metal-dependent hydrolase (Beta-lactamase superfamily II)</fullName>
    </submittedName>
    <submittedName>
        <fullName evidence="2">Hydroxyacylglutathione hydrolase</fullName>
    </submittedName>
</protein>
<dbReference type="Gene3D" id="3.60.15.10">
    <property type="entry name" value="Ribonuclease Z/Hydroxyacylglutathione hydrolase-like"/>
    <property type="match status" value="1"/>
</dbReference>
<dbReference type="EMBL" id="SNZG01000059">
    <property type="protein sequence ID" value="TDR32946.1"/>
    <property type="molecule type" value="Genomic_DNA"/>
</dbReference>
<comment type="caution">
    <text evidence="2">The sequence shown here is derived from an EMBL/GenBank/DDBJ whole genome shotgun (WGS) entry which is preliminary data.</text>
</comment>
<organism evidence="2 4">
    <name type="scientific">Kurthia zopfii</name>
    <dbReference type="NCBI Taxonomy" id="1650"/>
    <lineage>
        <taxon>Bacteria</taxon>
        <taxon>Bacillati</taxon>
        <taxon>Bacillota</taxon>
        <taxon>Bacilli</taxon>
        <taxon>Bacillales</taxon>
        <taxon>Caryophanaceae</taxon>
        <taxon>Kurthia</taxon>
    </lineage>
</organism>
<dbReference type="InterPro" id="IPR036866">
    <property type="entry name" value="RibonucZ/Hydroxyglut_hydro"/>
</dbReference>
<dbReference type="PANTHER" id="PTHR23131">
    <property type="entry name" value="ENDORIBONUCLEASE LACTB2"/>
    <property type="match status" value="1"/>
</dbReference>
<dbReference type="SMART" id="SM00849">
    <property type="entry name" value="Lactamase_B"/>
    <property type="match status" value="1"/>
</dbReference>